<accession>A0AAX4NYL4</accession>
<dbReference type="InterPro" id="IPR013783">
    <property type="entry name" value="Ig-like_fold"/>
</dbReference>
<dbReference type="EMBL" id="CP151501">
    <property type="protein sequence ID" value="WZN58821.1"/>
    <property type="molecule type" value="Genomic_DNA"/>
</dbReference>
<organism evidence="6 7">
    <name type="scientific">Chloropicon roscoffensis</name>
    <dbReference type="NCBI Taxonomy" id="1461544"/>
    <lineage>
        <taxon>Eukaryota</taxon>
        <taxon>Viridiplantae</taxon>
        <taxon>Chlorophyta</taxon>
        <taxon>Chloropicophyceae</taxon>
        <taxon>Chloropicales</taxon>
        <taxon>Chloropicaceae</taxon>
        <taxon>Chloropicon</taxon>
    </lineage>
</organism>
<evidence type="ECO:0000259" key="5">
    <source>
        <dbReference type="PROSITE" id="PS51203"/>
    </source>
</evidence>
<dbReference type="GO" id="GO:0051082">
    <property type="term" value="F:unfolded protein binding"/>
    <property type="evidence" value="ECO:0007669"/>
    <property type="project" value="TreeGrafter"/>
</dbReference>
<sequence>MFVFDPLHFVWFAAAVFTVLAGYVAVVVVLVGSEPKELPRYAKPLKPLLSHFLGKPPSTPRVRATSRPNEITLRYSSSATSAWNEDVYEVQTDTEDDRIRDELGAGYLRSYWGPETSYTIGSLPPNHPLKFRVRCVNQRGKSAWSPAVSKRTTSVPHKCGGAEGGYTWNQTNEHVELSIEVPPETTGRALDIQVRPTSLRVYHKVQRVLVFEGELWGRVRSADLVDFVWELEASGSDSGRVLRIELEKTEVAERREDLWPKAVVEGREFDVKMMRWERAWESGGDWQHVVRTEGGKLSVNDVCLDDYVMNKE</sequence>
<dbReference type="Gene3D" id="2.60.40.10">
    <property type="entry name" value="Immunoglobulins"/>
    <property type="match status" value="1"/>
</dbReference>
<dbReference type="InterPro" id="IPR008978">
    <property type="entry name" value="HSP20-like_chaperone"/>
</dbReference>
<dbReference type="CDD" id="cd00063">
    <property type="entry name" value="FN3"/>
    <property type="match status" value="1"/>
</dbReference>
<dbReference type="Proteomes" id="UP001472866">
    <property type="component" value="Chromosome 01"/>
</dbReference>
<gene>
    <name evidence="6" type="ORF">HKI87_01g03450</name>
</gene>
<evidence type="ECO:0000313" key="7">
    <source>
        <dbReference type="Proteomes" id="UP001472866"/>
    </source>
</evidence>
<dbReference type="InterPro" id="IPR037898">
    <property type="entry name" value="NudC_fam"/>
</dbReference>
<evidence type="ECO:0000256" key="1">
    <source>
        <dbReference type="ARBA" id="ARBA00004496"/>
    </source>
</evidence>
<keyword evidence="7" id="KW-1185">Reference proteome</keyword>
<evidence type="ECO:0000256" key="3">
    <source>
        <dbReference type="SAM" id="Phobius"/>
    </source>
</evidence>
<dbReference type="AlphaFoldDB" id="A0AAX4NYL4"/>
<keyword evidence="3" id="KW-0812">Transmembrane</keyword>
<dbReference type="Gene3D" id="2.60.40.790">
    <property type="match status" value="1"/>
</dbReference>
<dbReference type="GO" id="GO:0006457">
    <property type="term" value="P:protein folding"/>
    <property type="evidence" value="ECO:0007669"/>
    <property type="project" value="TreeGrafter"/>
</dbReference>
<dbReference type="PANTHER" id="PTHR12356:SF3">
    <property type="entry name" value="NUCLEAR MIGRATION PROTEIN NUDC"/>
    <property type="match status" value="1"/>
</dbReference>
<name>A0AAX4NYL4_9CHLO</name>
<evidence type="ECO:0000256" key="2">
    <source>
        <dbReference type="ARBA" id="ARBA00022490"/>
    </source>
</evidence>
<dbReference type="PROSITE" id="PS51203">
    <property type="entry name" value="CS"/>
    <property type="match status" value="1"/>
</dbReference>
<dbReference type="Pfam" id="PF00041">
    <property type="entry name" value="fn3"/>
    <property type="match status" value="1"/>
</dbReference>
<comment type="subcellular location">
    <subcellularLocation>
        <location evidence="1">Cytoplasm</location>
    </subcellularLocation>
</comment>
<dbReference type="InterPro" id="IPR003961">
    <property type="entry name" value="FN3_dom"/>
</dbReference>
<dbReference type="GO" id="GO:0005737">
    <property type="term" value="C:cytoplasm"/>
    <property type="evidence" value="ECO:0007669"/>
    <property type="project" value="UniProtKB-SubCell"/>
</dbReference>
<dbReference type="Pfam" id="PF04969">
    <property type="entry name" value="CS"/>
    <property type="match status" value="1"/>
</dbReference>
<dbReference type="InterPro" id="IPR036116">
    <property type="entry name" value="FN3_sf"/>
</dbReference>
<reference evidence="6 7" key="1">
    <citation type="submission" date="2024-03" db="EMBL/GenBank/DDBJ databases">
        <title>Complete genome sequence of the green alga Chloropicon roscoffensis RCC1871.</title>
        <authorList>
            <person name="Lemieux C."/>
            <person name="Pombert J.-F."/>
            <person name="Otis C."/>
            <person name="Turmel M."/>
        </authorList>
    </citation>
    <scope>NUCLEOTIDE SEQUENCE [LARGE SCALE GENOMIC DNA]</scope>
    <source>
        <strain evidence="6 7">RCC1871</strain>
    </source>
</reference>
<dbReference type="SUPFAM" id="SSF49265">
    <property type="entry name" value="Fibronectin type III"/>
    <property type="match status" value="1"/>
</dbReference>
<dbReference type="SUPFAM" id="SSF49764">
    <property type="entry name" value="HSP20-like chaperones"/>
    <property type="match status" value="1"/>
</dbReference>
<feature type="transmembrane region" description="Helical" evidence="3">
    <location>
        <begin position="6"/>
        <end position="31"/>
    </location>
</feature>
<evidence type="ECO:0000313" key="6">
    <source>
        <dbReference type="EMBL" id="WZN58821.1"/>
    </source>
</evidence>
<dbReference type="PROSITE" id="PS50853">
    <property type="entry name" value="FN3"/>
    <property type="match status" value="1"/>
</dbReference>
<proteinExistence type="predicted"/>
<keyword evidence="3" id="KW-1133">Transmembrane helix</keyword>
<dbReference type="InterPro" id="IPR007052">
    <property type="entry name" value="CS_dom"/>
</dbReference>
<feature type="domain" description="CS" evidence="5">
    <location>
        <begin position="161"/>
        <end position="263"/>
    </location>
</feature>
<keyword evidence="2" id="KW-0963">Cytoplasm</keyword>
<evidence type="ECO:0000259" key="4">
    <source>
        <dbReference type="PROSITE" id="PS50853"/>
    </source>
</evidence>
<keyword evidence="3" id="KW-0472">Membrane</keyword>
<dbReference type="SMART" id="SM00060">
    <property type="entry name" value="FN3"/>
    <property type="match status" value="1"/>
</dbReference>
<dbReference type="PANTHER" id="PTHR12356">
    <property type="entry name" value="NUCLEAR MOVEMENT PROTEIN NUDC"/>
    <property type="match status" value="1"/>
</dbReference>
<feature type="domain" description="Fibronectin type-III" evidence="4">
    <location>
        <begin position="56"/>
        <end position="156"/>
    </location>
</feature>
<dbReference type="CDD" id="cd06467">
    <property type="entry name" value="p23_NUDC_like"/>
    <property type="match status" value="1"/>
</dbReference>
<protein>
    <recommendedName>
        <fullName evidence="8">Fibronectin type-III domain-containing protein</fullName>
    </recommendedName>
</protein>
<evidence type="ECO:0008006" key="8">
    <source>
        <dbReference type="Google" id="ProtNLM"/>
    </source>
</evidence>